<sequence>MISFRAFPFTILYREGVRGMRQKTIFLMLAVLLTFTVISGCGSKEASTTAGGSKEPIKLALSPWPGWFVWYLVKEKGFFEKNGVNVDLVWFPVYSDSLSALASGKVDANSQTLSDTLAPASKGIKLKAVLVNDNSNGGDGVVVKPSINSLKDLKGKKVATELGTVDHLLMLTALEKAGLAEKDVTYTNMTVNDAGPAFIAGNLDAAVLWEPFLSKAIQEGKGKLLFSSKDTPGLIPDLLVFKEEITKNRPDDVKKIINAWFDALDYWKANPEESLKIMAKAAETPIDEYKAGVDSVKVFQLEDNVKAFTKGDSYDSLAFTSGKTAEFLKGLDMLSTIPKAETFLDGHFVEEVMKERKK</sequence>
<proteinExistence type="inferred from homology"/>
<name>A0ABN8GH95_9BACL</name>
<comment type="caution">
    <text evidence="6">The sequence shown here is derived from an EMBL/GenBank/DDBJ whole genome shotgun (WGS) entry which is preliminary data.</text>
</comment>
<comment type="subcellular location">
    <subcellularLocation>
        <location evidence="1">Periplasm</location>
    </subcellularLocation>
</comment>
<evidence type="ECO:0000256" key="3">
    <source>
        <dbReference type="ARBA" id="ARBA00022448"/>
    </source>
</evidence>
<comment type="similarity">
    <text evidence="2">Belongs to the bacterial solute-binding protein SsuA/TauA family.</text>
</comment>
<dbReference type="Gene3D" id="3.40.190.10">
    <property type="entry name" value="Periplasmic binding protein-like II"/>
    <property type="match status" value="2"/>
</dbReference>
<feature type="domain" description="Solute-binding protein family 3/N-terminal" evidence="5">
    <location>
        <begin position="69"/>
        <end position="264"/>
    </location>
</feature>
<dbReference type="InterPro" id="IPR015168">
    <property type="entry name" value="SsuA/THI5"/>
</dbReference>
<evidence type="ECO:0000256" key="1">
    <source>
        <dbReference type="ARBA" id="ARBA00004418"/>
    </source>
</evidence>
<dbReference type="Proteomes" id="UP000838821">
    <property type="component" value="Unassembled WGS sequence"/>
</dbReference>
<dbReference type="EMBL" id="CAKMMW010000009">
    <property type="protein sequence ID" value="CAH1209280.1"/>
    <property type="molecule type" value="Genomic_DNA"/>
</dbReference>
<evidence type="ECO:0000313" key="7">
    <source>
        <dbReference type="Proteomes" id="UP000838821"/>
    </source>
</evidence>
<evidence type="ECO:0000313" key="6">
    <source>
        <dbReference type="EMBL" id="CAH1209280.1"/>
    </source>
</evidence>
<dbReference type="PANTHER" id="PTHR30024:SF47">
    <property type="entry name" value="TAURINE-BINDING PERIPLASMIC PROTEIN"/>
    <property type="match status" value="1"/>
</dbReference>
<dbReference type="InterPro" id="IPR010067">
    <property type="entry name" value="ABC_SsuA_sub-bd"/>
</dbReference>
<evidence type="ECO:0000256" key="2">
    <source>
        <dbReference type="ARBA" id="ARBA00010742"/>
    </source>
</evidence>
<accession>A0ABN8GH95</accession>
<keyword evidence="4" id="KW-0732">Signal</keyword>
<reference evidence="6" key="1">
    <citation type="submission" date="2022-01" db="EMBL/GenBank/DDBJ databases">
        <authorList>
            <person name="Criscuolo A."/>
        </authorList>
    </citation>
    <scope>NUCLEOTIDE SEQUENCE</scope>
    <source>
        <strain evidence="6">CIP111891</strain>
    </source>
</reference>
<keyword evidence="7" id="KW-1185">Reference proteome</keyword>
<dbReference type="NCBIfam" id="TIGR01728">
    <property type="entry name" value="SsuA_fam"/>
    <property type="match status" value="1"/>
</dbReference>
<organism evidence="6 7">
    <name type="scientific">Paenibacillus allorhizoplanae</name>
    <dbReference type="NCBI Taxonomy" id="2905648"/>
    <lineage>
        <taxon>Bacteria</taxon>
        <taxon>Bacillati</taxon>
        <taxon>Bacillota</taxon>
        <taxon>Bacilli</taxon>
        <taxon>Bacillales</taxon>
        <taxon>Paenibacillaceae</taxon>
        <taxon>Paenibacillus</taxon>
    </lineage>
</organism>
<dbReference type="Pfam" id="PF09084">
    <property type="entry name" value="NMT1"/>
    <property type="match status" value="1"/>
</dbReference>
<dbReference type="SMART" id="SM00062">
    <property type="entry name" value="PBPb"/>
    <property type="match status" value="1"/>
</dbReference>
<dbReference type="CDD" id="cd13563">
    <property type="entry name" value="PBP2_SsuA_like_6"/>
    <property type="match status" value="1"/>
</dbReference>
<gene>
    <name evidence="6" type="ORF">PAECIP111891_03285</name>
</gene>
<evidence type="ECO:0000259" key="5">
    <source>
        <dbReference type="SMART" id="SM00062"/>
    </source>
</evidence>
<keyword evidence="3" id="KW-0813">Transport</keyword>
<dbReference type="SUPFAM" id="SSF53850">
    <property type="entry name" value="Periplasmic binding protein-like II"/>
    <property type="match status" value="1"/>
</dbReference>
<dbReference type="PANTHER" id="PTHR30024">
    <property type="entry name" value="ALIPHATIC SULFONATES-BINDING PROTEIN-RELATED"/>
    <property type="match status" value="1"/>
</dbReference>
<protein>
    <recommendedName>
        <fullName evidence="5">Solute-binding protein family 3/N-terminal domain-containing protein</fullName>
    </recommendedName>
</protein>
<evidence type="ECO:0000256" key="4">
    <source>
        <dbReference type="ARBA" id="ARBA00022729"/>
    </source>
</evidence>
<dbReference type="InterPro" id="IPR001638">
    <property type="entry name" value="Solute-binding_3/MltF_N"/>
</dbReference>